<keyword evidence="1" id="KW-0004">4Fe-4S</keyword>
<dbReference type="InterPro" id="IPR017900">
    <property type="entry name" value="4Fe4S_Fe_S_CS"/>
</dbReference>
<dbReference type="RefSeq" id="WP_400256698.1">
    <property type="nucleotide sequence ID" value="NZ_CAYAYE010000029.1"/>
</dbReference>
<accession>A0A8J8PED9</accession>
<feature type="domain" description="4Fe-4S ferredoxin-type" evidence="5">
    <location>
        <begin position="31"/>
        <end position="55"/>
    </location>
</feature>
<reference evidence="6" key="1">
    <citation type="submission" date="2016-03" db="EMBL/GenBank/DDBJ databases">
        <authorList>
            <person name="Borrel G."/>
            <person name="Mccann A."/>
            <person name="O'Toole P.W."/>
        </authorList>
    </citation>
    <scope>NUCLEOTIDE SEQUENCE</scope>
    <source>
        <strain evidence="6">183</strain>
    </source>
</reference>
<dbReference type="GO" id="GO:0046872">
    <property type="term" value="F:metal ion binding"/>
    <property type="evidence" value="ECO:0007669"/>
    <property type="project" value="UniProtKB-KW"/>
</dbReference>
<proteinExistence type="predicted"/>
<evidence type="ECO:0000256" key="2">
    <source>
        <dbReference type="ARBA" id="ARBA00022723"/>
    </source>
</evidence>
<keyword evidence="2" id="KW-0479">Metal-binding</keyword>
<gene>
    <name evidence="6" type="ORF">A3207_00395</name>
</gene>
<sequence length="55" mass="5654">MVVKINTDDCVLCGACEDACPQSAIKVTDTIVVDADACVDCGTCVDECPNSAISE</sequence>
<evidence type="ECO:0000256" key="4">
    <source>
        <dbReference type="ARBA" id="ARBA00023014"/>
    </source>
</evidence>
<dbReference type="InterPro" id="IPR017896">
    <property type="entry name" value="4Fe4S_Fe-S-bd"/>
</dbReference>
<dbReference type="AlphaFoldDB" id="A0A8J8PED9"/>
<dbReference type="Pfam" id="PF13237">
    <property type="entry name" value="Fer4_10"/>
    <property type="match status" value="1"/>
</dbReference>
<dbReference type="PANTHER" id="PTHR24960">
    <property type="entry name" value="PHOTOSYSTEM I IRON-SULFUR CENTER-RELATED"/>
    <property type="match status" value="1"/>
</dbReference>
<keyword evidence="3" id="KW-0408">Iron</keyword>
<organism evidence="6 7">
    <name type="scientific">Candidatus Methanomassiliicoccus intestinalis</name>
    <dbReference type="NCBI Taxonomy" id="1406512"/>
    <lineage>
        <taxon>Archaea</taxon>
        <taxon>Methanobacteriati</taxon>
        <taxon>Thermoplasmatota</taxon>
        <taxon>Thermoplasmata</taxon>
        <taxon>Methanomassiliicoccales</taxon>
        <taxon>Methanomassiliicoccaceae</taxon>
        <taxon>Methanomassiliicoccus</taxon>
    </lineage>
</organism>
<dbReference type="InterPro" id="IPR050157">
    <property type="entry name" value="PSI_iron-sulfur_center"/>
</dbReference>
<comment type="caution">
    <text evidence="6">The sequence shown here is derived from an EMBL/GenBank/DDBJ whole genome shotgun (WGS) entry which is preliminary data.</text>
</comment>
<evidence type="ECO:0000313" key="6">
    <source>
        <dbReference type="EMBL" id="TQS84539.1"/>
    </source>
</evidence>
<dbReference type="EMBL" id="LVVT01000001">
    <property type="protein sequence ID" value="TQS84539.1"/>
    <property type="molecule type" value="Genomic_DNA"/>
</dbReference>
<dbReference type="Gene3D" id="3.30.70.20">
    <property type="match status" value="2"/>
</dbReference>
<dbReference type="GO" id="GO:0016491">
    <property type="term" value="F:oxidoreductase activity"/>
    <property type="evidence" value="ECO:0007669"/>
    <property type="project" value="UniProtKB-ARBA"/>
</dbReference>
<dbReference type="GO" id="GO:0051539">
    <property type="term" value="F:4 iron, 4 sulfur cluster binding"/>
    <property type="evidence" value="ECO:0007669"/>
    <property type="project" value="UniProtKB-KW"/>
</dbReference>
<dbReference type="GO" id="GO:0005737">
    <property type="term" value="C:cytoplasm"/>
    <property type="evidence" value="ECO:0007669"/>
    <property type="project" value="TreeGrafter"/>
</dbReference>
<dbReference type="PANTHER" id="PTHR24960:SF79">
    <property type="entry name" value="PHOTOSYSTEM I IRON-SULFUR CENTER"/>
    <property type="match status" value="1"/>
</dbReference>
<evidence type="ECO:0000256" key="3">
    <source>
        <dbReference type="ARBA" id="ARBA00023004"/>
    </source>
</evidence>
<evidence type="ECO:0000259" key="5">
    <source>
        <dbReference type="PROSITE" id="PS51379"/>
    </source>
</evidence>
<dbReference type="PROSITE" id="PS00198">
    <property type="entry name" value="4FE4S_FER_1"/>
    <property type="match status" value="1"/>
</dbReference>
<keyword evidence="4" id="KW-0411">Iron-sulfur</keyword>
<name>A0A8J8PED9_9ARCH</name>
<dbReference type="PROSITE" id="PS51379">
    <property type="entry name" value="4FE4S_FER_2"/>
    <property type="match status" value="2"/>
</dbReference>
<protein>
    <submittedName>
        <fullName evidence="6">Ferredoxin</fullName>
    </submittedName>
</protein>
<dbReference type="Proteomes" id="UP000752814">
    <property type="component" value="Unassembled WGS sequence"/>
</dbReference>
<dbReference type="SUPFAM" id="SSF54862">
    <property type="entry name" value="4Fe-4S ferredoxins"/>
    <property type="match status" value="1"/>
</dbReference>
<evidence type="ECO:0000256" key="1">
    <source>
        <dbReference type="ARBA" id="ARBA00022485"/>
    </source>
</evidence>
<feature type="domain" description="4Fe-4S ferredoxin-type" evidence="5">
    <location>
        <begin position="1"/>
        <end position="30"/>
    </location>
</feature>
<evidence type="ECO:0000313" key="7">
    <source>
        <dbReference type="Proteomes" id="UP000752814"/>
    </source>
</evidence>